<dbReference type="Pfam" id="PF13280">
    <property type="entry name" value="WYL"/>
    <property type="match status" value="1"/>
</dbReference>
<evidence type="ECO:0000259" key="3">
    <source>
        <dbReference type="PROSITE" id="PS51000"/>
    </source>
</evidence>
<feature type="domain" description="HTH deoR-type" evidence="3">
    <location>
        <begin position="2"/>
        <end position="60"/>
    </location>
</feature>
<dbReference type="Pfam" id="PF08279">
    <property type="entry name" value="HTH_11"/>
    <property type="match status" value="1"/>
</dbReference>
<name>A0A0P9ACV6_9CLOT</name>
<proteinExistence type="predicted"/>
<dbReference type="PANTHER" id="PTHR34580:SF1">
    <property type="entry name" value="PROTEIN PAFC"/>
    <property type="match status" value="1"/>
</dbReference>
<dbReference type="OrthoDB" id="9815009at2"/>
<dbReference type="AlphaFoldDB" id="A0A0P9ACV6"/>
<evidence type="ECO:0000313" key="4">
    <source>
        <dbReference type="EMBL" id="KPU42922.1"/>
    </source>
</evidence>
<dbReference type="STRING" id="36849.OXPF_36910"/>
<dbReference type="InterPro" id="IPR026881">
    <property type="entry name" value="WYL_dom"/>
</dbReference>
<dbReference type="InterPro" id="IPR013196">
    <property type="entry name" value="HTH_11"/>
</dbReference>
<gene>
    <name evidence="4" type="ORF">OXPF_36910</name>
</gene>
<dbReference type="PIRSF" id="PIRSF016838">
    <property type="entry name" value="PafC"/>
    <property type="match status" value="1"/>
</dbReference>
<sequence>MQINRLFEIVYLLLDKKSTTAKELAERFEVSVRTVLRDIEILSAAGIPIYTVQGKGGGISILDNYVLNKTTISEEEQNQILFALQSLTSTEHIDVSNILSKLRTLFDKTDTNWIEVDFSRWGNAKRDKERFEILKLSIIKKQAIEFTYSSTYGETTSRMVYPLKLIFKSKAWYLQGYCLLKQDYRTFKINRISAVKVMPETFADKELSPPAIETPDASSEALIHIIMKFSSYMAHRVYDEFDTKNVIKNEDGTFLVSVDLPEDYWLYGFLLSFGRAVQVLDPQSVKDNLLGEIEKIKDFY</sequence>
<organism evidence="4 5">
    <name type="scientific">Oxobacter pfennigii</name>
    <dbReference type="NCBI Taxonomy" id="36849"/>
    <lineage>
        <taxon>Bacteria</taxon>
        <taxon>Bacillati</taxon>
        <taxon>Bacillota</taxon>
        <taxon>Clostridia</taxon>
        <taxon>Eubacteriales</taxon>
        <taxon>Clostridiaceae</taxon>
        <taxon>Oxobacter</taxon>
    </lineage>
</organism>
<dbReference type="GO" id="GO:0003700">
    <property type="term" value="F:DNA-binding transcription factor activity"/>
    <property type="evidence" value="ECO:0007669"/>
    <property type="project" value="InterPro"/>
</dbReference>
<dbReference type="PATRIC" id="fig|36849.3.peg.3898"/>
<keyword evidence="1" id="KW-0805">Transcription regulation</keyword>
<dbReference type="InterPro" id="IPR001034">
    <property type="entry name" value="DeoR_HTH"/>
</dbReference>
<dbReference type="InterPro" id="IPR036390">
    <property type="entry name" value="WH_DNA-bd_sf"/>
</dbReference>
<dbReference type="InterPro" id="IPR051534">
    <property type="entry name" value="CBASS_pafABC_assoc_protein"/>
</dbReference>
<evidence type="ECO:0000313" key="5">
    <source>
        <dbReference type="Proteomes" id="UP000050326"/>
    </source>
</evidence>
<keyword evidence="2" id="KW-0804">Transcription</keyword>
<dbReference type="InterPro" id="IPR057727">
    <property type="entry name" value="WCX_dom"/>
</dbReference>
<evidence type="ECO:0000256" key="1">
    <source>
        <dbReference type="ARBA" id="ARBA00023015"/>
    </source>
</evidence>
<reference evidence="4 5" key="1">
    <citation type="submission" date="2015-09" db="EMBL/GenBank/DDBJ databases">
        <title>Genome sequence of Oxobacter pfennigii DSM 3222.</title>
        <authorList>
            <person name="Poehlein A."/>
            <person name="Bengelsdorf F.R."/>
            <person name="Schiel-Bengelsdorf B."/>
            <person name="Duerre P."/>
            <person name="Daniel R."/>
        </authorList>
    </citation>
    <scope>NUCLEOTIDE SEQUENCE [LARGE SCALE GENOMIC DNA]</scope>
    <source>
        <strain evidence="4 5">DSM 3222</strain>
    </source>
</reference>
<accession>A0A0P9ACV6</accession>
<dbReference type="PROSITE" id="PS52050">
    <property type="entry name" value="WYL"/>
    <property type="match status" value="1"/>
</dbReference>
<comment type="caution">
    <text evidence="4">The sequence shown here is derived from an EMBL/GenBank/DDBJ whole genome shotgun (WGS) entry which is preliminary data.</text>
</comment>
<dbReference type="Proteomes" id="UP000050326">
    <property type="component" value="Unassembled WGS sequence"/>
</dbReference>
<dbReference type="PROSITE" id="PS51000">
    <property type="entry name" value="HTH_DEOR_2"/>
    <property type="match status" value="1"/>
</dbReference>
<dbReference type="RefSeq" id="WP_054876654.1">
    <property type="nucleotide sequence ID" value="NZ_LKET01000051.1"/>
</dbReference>
<dbReference type="PANTHER" id="PTHR34580">
    <property type="match status" value="1"/>
</dbReference>
<evidence type="ECO:0000256" key="2">
    <source>
        <dbReference type="ARBA" id="ARBA00023163"/>
    </source>
</evidence>
<keyword evidence="5" id="KW-1185">Reference proteome</keyword>
<dbReference type="SUPFAM" id="SSF46785">
    <property type="entry name" value="Winged helix' DNA-binding domain"/>
    <property type="match status" value="1"/>
</dbReference>
<dbReference type="Pfam" id="PF25583">
    <property type="entry name" value="WCX"/>
    <property type="match status" value="1"/>
</dbReference>
<dbReference type="EMBL" id="LKET01000051">
    <property type="protein sequence ID" value="KPU42922.1"/>
    <property type="molecule type" value="Genomic_DNA"/>
</dbReference>
<dbReference type="Gene3D" id="1.10.10.10">
    <property type="entry name" value="Winged helix-like DNA-binding domain superfamily/Winged helix DNA-binding domain"/>
    <property type="match status" value="1"/>
</dbReference>
<dbReference type="InterPro" id="IPR036388">
    <property type="entry name" value="WH-like_DNA-bd_sf"/>
</dbReference>
<dbReference type="InterPro" id="IPR028349">
    <property type="entry name" value="PafC-like"/>
</dbReference>
<protein>
    <submittedName>
        <fullName evidence="4">HTH domain protein</fullName>
    </submittedName>
</protein>